<organism evidence="3 4">
    <name type="scientific">Agrococcus carbonis</name>
    <dbReference type="NCBI Taxonomy" id="684552"/>
    <lineage>
        <taxon>Bacteria</taxon>
        <taxon>Bacillati</taxon>
        <taxon>Actinomycetota</taxon>
        <taxon>Actinomycetes</taxon>
        <taxon>Micrococcales</taxon>
        <taxon>Microbacteriaceae</taxon>
        <taxon>Agrococcus</taxon>
    </lineage>
</organism>
<evidence type="ECO:0000259" key="2">
    <source>
        <dbReference type="SMART" id="SM00507"/>
    </source>
</evidence>
<dbReference type="InterPro" id="IPR003870">
    <property type="entry name" value="DUF222"/>
</dbReference>
<dbReference type="SMART" id="SM00507">
    <property type="entry name" value="HNHc"/>
    <property type="match status" value="1"/>
</dbReference>
<dbReference type="OrthoDB" id="3261064at2"/>
<evidence type="ECO:0000256" key="1">
    <source>
        <dbReference type="ARBA" id="ARBA00023450"/>
    </source>
</evidence>
<dbReference type="Proteomes" id="UP000199649">
    <property type="component" value="Chromosome I"/>
</dbReference>
<proteinExistence type="inferred from homology"/>
<dbReference type="RefSeq" id="WP_157674284.1">
    <property type="nucleotide sequence ID" value="NZ_LT629734.1"/>
</dbReference>
<gene>
    <name evidence="3" type="ORF">SAMN04489719_1681</name>
</gene>
<dbReference type="InterPro" id="IPR002711">
    <property type="entry name" value="HNH"/>
</dbReference>
<dbReference type="GO" id="GO:0004519">
    <property type="term" value="F:endonuclease activity"/>
    <property type="evidence" value="ECO:0007669"/>
    <property type="project" value="InterPro"/>
</dbReference>
<dbReference type="STRING" id="684552.SAMN04489719_1681"/>
<dbReference type="GO" id="GO:0003676">
    <property type="term" value="F:nucleic acid binding"/>
    <property type="evidence" value="ECO:0007669"/>
    <property type="project" value="InterPro"/>
</dbReference>
<dbReference type="Pfam" id="PF02720">
    <property type="entry name" value="DUF222"/>
    <property type="match status" value="1"/>
</dbReference>
<dbReference type="GO" id="GO:0008270">
    <property type="term" value="F:zinc ion binding"/>
    <property type="evidence" value="ECO:0007669"/>
    <property type="project" value="InterPro"/>
</dbReference>
<evidence type="ECO:0000313" key="3">
    <source>
        <dbReference type="EMBL" id="SDS16179.1"/>
    </source>
</evidence>
<dbReference type="CDD" id="cd00085">
    <property type="entry name" value="HNHc"/>
    <property type="match status" value="1"/>
</dbReference>
<dbReference type="EMBL" id="LT629734">
    <property type="protein sequence ID" value="SDS16179.1"/>
    <property type="molecule type" value="Genomic_DNA"/>
</dbReference>
<dbReference type="AlphaFoldDB" id="A0A1H1PZN7"/>
<comment type="similarity">
    <text evidence="1">Belongs to the Rv1128c/1148c/1588c/1702c/1945/3466 family.</text>
</comment>
<keyword evidence="4" id="KW-1185">Reference proteome</keyword>
<feature type="domain" description="HNH nuclease" evidence="2">
    <location>
        <begin position="388"/>
        <end position="440"/>
    </location>
</feature>
<dbReference type="Gene3D" id="1.10.30.50">
    <property type="match status" value="1"/>
</dbReference>
<accession>A0A1H1PZN7</accession>
<sequence>MDTWGIDGEAYIAAVRAGAIDPHGYSAAELQAQLDDCEREWSERLALVPDEQLDDLIAGRIELPTLPEEPEHPNAARLRADEQFVRRMQALEAQSARIEGERRALMAEHVQRVVELPGDAGPAVKELATMAAVELRLTQGGVMGRMTDAWNIVTELPAAHEAAESGRITIAHLRIIEQQTRALRLDARVDDEEKGRVIDELVELAERVSTSRLRAGAKQLIDEVLTEPLQQRHDAARAKRRVEVFDAGDGMADLVLHGPALEIHAAHDRLTQAARKKAKDDPRTYDQFRADALLELMLAGLIPDDHHGVSPITAHVAITIPATELLHGDHQEPALHDLRFPAVLDGKVLVDRDTARRIAGDTATWERLFTDPTTGVPVTADTYRPLEAQRRWLRARDGRCRGPGCAKPVYRTDLDHTTDFAKGGTTSIGNLGHLCRADHGLKHDTRWRLEQLPGGVLRWTSPIGQVIDDRVEPAGPVFKDVAPRALDSGASREPIPF</sequence>
<name>A0A1H1PZN7_9MICO</name>
<dbReference type="Pfam" id="PF01844">
    <property type="entry name" value="HNH"/>
    <property type="match status" value="1"/>
</dbReference>
<protein>
    <recommendedName>
        <fullName evidence="2">HNH nuclease domain-containing protein</fullName>
    </recommendedName>
</protein>
<dbReference type="InterPro" id="IPR003615">
    <property type="entry name" value="HNH_nuc"/>
</dbReference>
<evidence type="ECO:0000313" key="4">
    <source>
        <dbReference type="Proteomes" id="UP000199649"/>
    </source>
</evidence>
<reference evidence="4" key="1">
    <citation type="submission" date="2016-10" db="EMBL/GenBank/DDBJ databases">
        <authorList>
            <person name="Varghese N."/>
            <person name="Submissions S."/>
        </authorList>
    </citation>
    <scope>NUCLEOTIDE SEQUENCE [LARGE SCALE GENOMIC DNA]</scope>
    <source>
        <strain evidence="4">DSM 22965</strain>
    </source>
</reference>